<dbReference type="SUPFAM" id="SSF52343">
    <property type="entry name" value="Ferredoxin reductase-like, C-terminal NADP-linked domain"/>
    <property type="match status" value="1"/>
</dbReference>
<dbReference type="GO" id="GO:0030586">
    <property type="term" value="F:[methionine synthase] reductase (NADPH) activity"/>
    <property type="evidence" value="ECO:0007669"/>
    <property type="project" value="TreeGrafter"/>
</dbReference>
<dbReference type="InterPro" id="IPR017927">
    <property type="entry name" value="FAD-bd_FR_type"/>
</dbReference>
<dbReference type="PANTHER" id="PTHR19384">
    <property type="entry name" value="NITRIC OXIDE SYNTHASE-RELATED"/>
    <property type="match status" value="1"/>
</dbReference>
<dbReference type="Proteomes" id="UP000053617">
    <property type="component" value="Unassembled WGS sequence"/>
</dbReference>
<evidence type="ECO:0000256" key="5">
    <source>
        <dbReference type="ARBA" id="ARBA00023002"/>
    </source>
</evidence>
<evidence type="ECO:0000259" key="8">
    <source>
        <dbReference type="PROSITE" id="PS51384"/>
    </source>
</evidence>
<dbReference type="RefSeq" id="XP_013273160.1">
    <property type="nucleotide sequence ID" value="XM_013417706.1"/>
</dbReference>
<dbReference type="FunFam" id="1.20.990.10:FF:000007">
    <property type="entry name" value="Methionine synthase reductase"/>
    <property type="match status" value="1"/>
</dbReference>
<dbReference type="PANTHER" id="PTHR19384:SF84">
    <property type="entry name" value="METHIONINE SYNTHASE REDUCTASE"/>
    <property type="match status" value="1"/>
</dbReference>
<evidence type="ECO:0000256" key="6">
    <source>
        <dbReference type="ARBA" id="ARBA00049342"/>
    </source>
</evidence>
<dbReference type="Gene3D" id="1.20.990.10">
    <property type="entry name" value="NADPH-cytochrome p450 Reductase, Chain A, domain 3"/>
    <property type="match status" value="1"/>
</dbReference>
<dbReference type="InterPro" id="IPR023173">
    <property type="entry name" value="NADPH_Cyt_P450_Rdtase_alpha"/>
</dbReference>
<dbReference type="InterPro" id="IPR001433">
    <property type="entry name" value="OxRdtase_FAD/NAD-bd"/>
</dbReference>
<feature type="compositionally biased region" description="Basic and acidic residues" evidence="7">
    <location>
        <begin position="199"/>
        <end position="211"/>
    </location>
</feature>
<dbReference type="GeneID" id="25292069"/>
<feature type="compositionally biased region" description="Polar residues" evidence="7">
    <location>
        <begin position="35"/>
        <end position="73"/>
    </location>
</feature>
<dbReference type="InterPro" id="IPR003097">
    <property type="entry name" value="CysJ-like_FAD-binding"/>
</dbReference>
<comment type="similarity">
    <text evidence="2">Belongs to the flavoprotein pyridine nucleotide cytochrome reductase family.</text>
</comment>
<dbReference type="GO" id="GO:0005829">
    <property type="term" value="C:cytosol"/>
    <property type="evidence" value="ECO:0007669"/>
    <property type="project" value="TreeGrafter"/>
</dbReference>
<dbReference type="STRING" id="1442369.A0A0D2IK20"/>
<evidence type="ECO:0000256" key="3">
    <source>
        <dbReference type="ARBA" id="ARBA00022630"/>
    </source>
</evidence>
<dbReference type="HOGENOM" id="CLU_001570_17_5_1"/>
<reference evidence="9 10" key="1">
    <citation type="submission" date="2015-01" db="EMBL/GenBank/DDBJ databases">
        <title>The Genome Sequence of Rhinocladiella mackenzie CBS 650.93.</title>
        <authorList>
            <consortium name="The Broad Institute Genomics Platform"/>
            <person name="Cuomo C."/>
            <person name="de Hoog S."/>
            <person name="Gorbushina A."/>
            <person name="Stielow B."/>
            <person name="Teixiera M."/>
            <person name="Abouelleil A."/>
            <person name="Chapman S.B."/>
            <person name="Priest M."/>
            <person name="Young S.K."/>
            <person name="Wortman J."/>
            <person name="Nusbaum C."/>
            <person name="Birren B."/>
        </authorList>
    </citation>
    <scope>NUCLEOTIDE SEQUENCE [LARGE SCALE GENOMIC DNA]</scope>
    <source>
        <strain evidence="9 10">CBS 650.93</strain>
    </source>
</reference>
<dbReference type="AlphaFoldDB" id="A0A0D2IK20"/>
<evidence type="ECO:0000256" key="7">
    <source>
        <dbReference type="SAM" id="MobiDB-lite"/>
    </source>
</evidence>
<feature type="region of interest" description="Disordered" evidence="7">
    <location>
        <begin position="1"/>
        <end position="98"/>
    </location>
</feature>
<dbReference type="Pfam" id="PF00175">
    <property type="entry name" value="NAD_binding_1"/>
    <property type="match status" value="1"/>
</dbReference>
<dbReference type="SUPFAM" id="SSF63380">
    <property type="entry name" value="Riboflavin synthase domain-like"/>
    <property type="match status" value="1"/>
</dbReference>
<feature type="domain" description="FAD-binding FR-type" evidence="8">
    <location>
        <begin position="223"/>
        <end position="495"/>
    </location>
</feature>
<dbReference type="FunFam" id="3.40.50.80:FF:000027">
    <property type="entry name" value="FAD binding domain protein"/>
    <property type="match status" value="1"/>
</dbReference>
<dbReference type="GO" id="GO:0050660">
    <property type="term" value="F:flavin adenine dinucleotide binding"/>
    <property type="evidence" value="ECO:0007669"/>
    <property type="project" value="TreeGrafter"/>
</dbReference>
<evidence type="ECO:0000256" key="1">
    <source>
        <dbReference type="ARBA" id="ARBA00001974"/>
    </source>
</evidence>
<name>A0A0D2IK20_9EURO</name>
<dbReference type="GO" id="GO:0009086">
    <property type="term" value="P:methionine biosynthetic process"/>
    <property type="evidence" value="ECO:0007669"/>
    <property type="project" value="TreeGrafter"/>
</dbReference>
<dbReference type="EMBL" id="KN847477">
    <property type="protein sequence ID" value="KIX06024.1"/>
    <property type="molecule type" value="Genomic_DNA"/>
</dbReference>
<evidence type="ECO:0000313" key="10">
    <source>
        <dbReference type="Proteomes" id="UP000053617"/>
    </source>
</evidence>
<dbReference type="Gene3D" id="3.40.50.80">
    <property type="entry name" value="Nucleotide-binding domain of ferredoxin-NADP reductase (FNR) module"/>
    <property type="match status" value="1"/>
</dbReference>
<feature type="compositionally biased region" description="Polar residues" evidence="7">
    <location>
        <begin position="186"/>
        <end position="196"/>
    </location>
</feature>
<protein>
    <recommendedName>
        <fullName evidence="8">FAD-binding FR-type domain-containing protein</fullName>
    </recommendedName>
</protein>
<proteinExistence type="inferred from homology"/>
<keyword evidence="5" id="KW-0560">Oxidoreductase</keyword>
<dbReference type="OrthoDB" id="1856718at2759"/>
<dbReference type="GO" id="GO:0003958">
    <property type="term" value="F:NADPH-hemoprotein reductase activity"/>
    <property type="evidence" value="ECO:0007669"/>
    <property type="project" value="UniProtKB-EC"/>
</dbReference>
<dbReference type="Gene3D" id="2.40.30.10">
    <property type="entry name" value="Translation factors"/>
    <property type="match status" value="1"/>
</dbReference>
<dbReference type="PRINTS" id="PR00371">
    <property type="entry name" value="FPNCR"/>
</dbReference>
<accession>A0A0D2IK20</accession>
<feature type="compositionally biased region" description="Polar residues" evidence="7">
    <location>
        <begin position="1"/>
        <end position="11"/>
    </location>
</feature>
<feature type="region of interest" description="Disordered" evidence="7">
    <location>
        <begin position="186"/>
        <end position="214"/>
    </location>
</feature>
<sequence length="644" mass="70869">MQSAPSITMAQSVPLAANPRPSDPIPEEPARTRKLSLSASQFSKSPLSAITTGEYSDEASSVDTAPTTPATDNLSDDSLDELPDRTPLNPQARKRRASTLLVSQDSEDARRFLGERGTATAMIQKACCGGGCCMLQELKMKGASRGEKPIKIPQNPAYQSLDIRLGHLSLDSELSGTVDLPSKTVSFESLSTSPSRSYGEPRKQQQPEVLKHPPSFVTPHPPYEVFSAPLVHARELTKPGAEKRTYHFDIDVTDYPKESGDVDFVVGGAIGVCAPNSSVLVDQVCDLLGVPNFVRDKPILLKTTTGRWPTIWGEVAPRELVTTRRELLTWCSDIQSYPPTKQLFRLLAEHAEDENEKKILMFLSSAQGQAAFCDLRTGPYVTIPQLLNAFPSSRPPLDYLLSVLNTLMPRFYSLSQDPTISCRRDGSICRRLIEIAVTVHEADDYATGKRTGVGSGFLERLARQAIEAEKEGKNPRDLDLRIPIFRGLMANPLAREFVTDGPMLLIGAGVGIAPFRGFVHRRLKSANCANKVWVLQGVRDSLLDELYSGDWGVHEDKVKKVVQSRRGQGQYVQEEVRAQADLVWFIINAVDGRIFVCGSSKGMGEGVEAALVDVVMAKAKLNLEEAQAFWEEKKKSGQYIAETW</sequence>
<keyword evidence="3" id="KW-0285">Flavoprotein</keyword>
<dbReference type="GO" id="GO:0010181">
    <property type="term" value="F:FMN binding"/>
    <property type="evidence" value="ECO:0007669"/>
    <property type="project" value="TreeGrafter"/>
</dbReference>
<dbReference type="InterPro" id="IPR039261">
    <property type="entry name" value="FNR_nucleotide-bd"/>
</dbReference>
<evidence type="ECO:0000313" key="9">
    <source>
        <dbReference type="EMBL" id="KIX06024.1"/>
    </source>
</evidence>
<dbReference type="VEuPathDB" id="FungiDB:Z518_03998"/>
<dbReference type="InterPro" id="IPR001709">
    <property type="entry name" value="Flavoprot_Pyr_Nucl_cyt_Rdtase"/>
</dbReference>
<dbReference type="Pfam" id="PF00667">
    <property type="entry name" value="FAD_binding_1"/>
    <property type="match status" value="1"/>
</dbReference>
<organism evidence="9 10">
    <name type="scientific">Rhinocladiella mackenziei CBS 650.93</name>
    <dbReference type="NCBI Taxonomy" id="1442369"/>
    <lineage>
        <taxon>Eukaryota</taxon>
        <taxon>Fungi</taxon>
        <taxon>Dikarya</taxon>
        <taxon>Ascomycota</taxon>
        <taxon>Pezizomycotina</taxon>
        <taxon>Eurotiomycetes</taxon>
        <taxon>Chaetothyriomycetidae</taxon>
        <taxon>Chaetothyriales</taxon>
        <taxon>Herpotrichiellaceae</taxon>
        <taxon>Rhinocladiella</taxon>
    </lineage>
</organism>
<evidence type="ECO:0000256" key="4">
    <source>
        <dbReference type="ARBA" id="ARBA00022827"/>
    </source>
</evidence>
<evidence type="ECO:0000256" key="2">
    <source>
        <dbReference type="ARBA" id="ARBA00006105"/>
    </source>
</evidence>
<comment type="cofactor">
    <cofactor evidence="1">
        <name>FAD</name>
        <dbReference type="ChEBI" id="CHEBI:57692"/>
    </cofactor>
</comment>
<keyword evidence="4" id="KW-0274">FAD</keyword>
<keyword evidence="10" id="KW-1185">Reference proteome</keyword>
<dbReference type="PROSITE" id="PS51384">
    <property type="entry name" value="FAD_FR"/>
    <property type="match status" value="1"/>
</dbReference>
<comment type="catalytic activity">
    <reaction evidence="6">
        <text>2 oxidized [cytochrome P450] + NADPH = 2 reduced [cytochrome P450] + NADP(+) + H(+)</text>
        <dbReference type="Rhea" id="RHEA:24040"/>
        <dbReference type="Rhea" id="RHEA-COMP:14627"/>
        <dbReference type="Rhea" id="RHEA-COMP:14628"/>
        <dbReference type="ChEBI" id="CHEBI:15378"/>
        <dbReference type="ChEBI" id="CHEBI:55376"/>
        <dbReference type="ChEBI" id="CHEBI:57783"/>
        <dbReference type="ChEBI" id="CHEBI:58349"/>
        <dbReference type="ChEBI" id="CHEBI:60344"/>
        <dbReference type="EC" id="1.6.2.4"/>
    </reaction>
</comment>
<dbReference type="GO" id="GO:0050667">
    <property type="term" value="P:homocysteine metabolic process"/>
    <property type="evidence" value="ECO:0007669"/>
    <property type="project" value="TreeGrafter"/>
</dbReference>
<dbReference type="InterPro" id="IPR017938">
    <property type="entry name" value="Riboflavin_synthase-like_b-brl"/>
</dbReference>
<gene>
    <name evidence="9" type="ORF">Z518_03998</name>
</gene>